<dbReference type="GO" id="GO:0030246">
    <property type="term" value="F:carbohydrate binding"/>
    <property type="evidence" value="ECO:0007669"/>
    <property type="project" value="InterPro"/>
</dbReference>
<evidence type="ECO:0000256" key="2">
    <source>
        <dbReference type="ARBA" id="ARBA00006206"/>
    </source>
</evidence>
<dbReference type="UniPathway" id="UPA00242"/>
<dbReference type="OrthoDB" id="9779408at2"/>
<sequence>MNTPSVPRVARSRFGVLPDGSEVERVVLQCDGGLEARIITYGASLQALLVPDVAGRRDDIVLGHDAFEGYLARRQFFGATVGRYANRIAGARFVLDGTEVQLAANNGPNALHGGLEGFDRRNWRIAGIEDGDRPAVTLAYTSANGEEGYPGALDVEVTWRLTGPMELSLDMTARADRPTVVNLTNHSFFNLAGACSGRNILDHHLTVAADHFLAIDAGAIPLSEPPSAVDGTPFDFRTGVEIGSRIRDDHPQLRVGRGYDHNFCLAPPRGEPRFAARLAAPTSGRVLELFTNQPGLQVYSGNFLDGSTAGKGGRLYRQSDAICLEPQAWPDTPNRPNFPTARLSPGEVYRHTTLYRFTHALHGAIGTQSAVELPGESGR</sequence>
<dbReference type="RefSeq" id="WP_065728290.1">
    <property type="nucleotide sequence ID" value="NZ_CP016428.1"/>
</dbReference>
<dbReference type="STRING" id="1274631.LMTR13_13410"/>
<evidence type="ECO:0000313" key="9">
    <source>
        <dbReference type="EMBL" id="ANW01020.1"/>
    </source>
</evidence>
<protein>
    <recommendedName>
        <fullName evidence="5">Aldose 1-epimerase</fullName>
        <ecNumber evidence="5">5.1.3.3</ecNumber>
    </recommendedName>
</protein>
<evidence type="ECO:0000256" key="4">
    <source>
        <dbReference type="ARBA" id="ARBA00023277"/>
    </source>
</evidence>
<dbReference type="GO" id="GO:0005737">
    <property type="term" value="C:cytoplasm"/>
    <property type="evidence" value="ECO:0007669"/>
    <property type="project" value="TreeGrafter"/>
</dbReference>
<feature type="binding site" evidence="7">
    <location>
        <position position="260"/>
    </location>
    <ligand>
        <name>beta-D-galactose</name>
        <dbReference type="ChEBI" id="CHEBI:27667"/>
    </ligand>
</feature>
<dbReference type="InterPro" id="IPR047215">
    <property type="entry name" value="Galactose_mutarotase-like"/>
</dbReference>
<dbReference type="Pfam" id="PF01263">
    <property type="entry name" value="Aldose_epim"/>
    <property type="match status" value="1"/>
</dbReference>
<name>A0A1B1UE22_9BRAD</name>
<dbReference type="PANTHER" id="PTHR10091:SF0">
    <property type="entry name" value="GALACTOSE MUTAROTASE"/>
    <property type="match status" value="1"/>
</dbReference>
<dbReference type="KEGG" id="bic:LMTR13_13410"/>
<dbReference type="Proteomes" id="UP000092839">
    <property type="component" value="Chromosome"/>
</dbReference>
<evidence type="ECO:0000313" key="10">
    <source>
        <dbReference type="Proteomes" id="UP000092839"/>
    </source>
</evidence>
<evidence type="ECO:0000256" key="1">
    <source>
        <dbReference type="ARBA" id="ARBA00005028"/>
    </source>
</evidence>
<dbReference type="Gene3D" id="2.70.98.10">
    <property type="match status" value="1"/>
</dbReference>
<accession>A0A1B1UE22</accession>
<comment type="catalytic activity">
    <reaction evidence="5">
        <text>alpha-D-glucose = beta-D-glucose</text>
        <dbReference type="Rhea" id="RHEA:10264"/>
        <dbReference type="ChEBI" id="CHEBI:15903"/>
        <dbReference type="ChEBI" id="CHEBI:17925"/>
        <dbReference type="EC" id="5.1.3.3"/>
    </reaction>
</comment>
<feature type="binding site" evidence="8">
    <location>
        <begin position="86"/>
        <end position="87"/>
    </location>
    <ligand>
        <name>beta-D-galactose</name>
        <dbReference type="ChEBI" id="CHEBI:27667"/>
    </ligand>
</feature>
<proteinExistence type="inferred from homology"/>
<evidence type="ECO:0000256" key="3">
    <source>
        <dbReference type="ARBA" id="ARBA00023235"/>
    </source>
</evidence>
<dbReference type="EMBL" id="CP016428">
    <property type="protein sequence ID" value="ANW01020.1"/>
    <property type="molecule type" value="Genomic_DNA"/>
</dbReference>
<dbReference type="GO" id="GO:0033499">
    <property type="term" value="P:galactose catabolic process via UDP-galactose, Leloir pathway"/>
    <property type="evidence" value="ECO:0007669"/>
    <property type="project" value="TreeGrafter"/>
</dbReference>
<comment type="similarity">
    <text evidence="2 5">Belongs to the aldose epimerase family.</text>
</comment>
<evidence type="ECO:0000256" key="8">
    <source>
        <dbReference type="PIRSR" id="PIRSR005096-3"/>
    </source>
</evidence>
<dbReference type="SUPFAM" id="SSF74650">
    <property type="entry name" value="Galactose mutarotase-like"/>
    <property type="match status" value="1"/>
</dbReference>
<dbReference type="AlphaFoldDB" id="A0A1B1UE22"/>
<dbReference type="PANTHER" id="PTHR10091">
    <property type="entry name" value="ALDOSE-1-EPIMERASE"/>
    <property type="match status" value="1"/>
</dbReference>
<evidence type="ECO:0000256" key="7">
    <source>
        <dbReference type="PIRSR" id="PIRSR005096-2"/>
    </source>
</evidence>
<feature type="active site" description="Proton donor" evidence="6">
    <location>
        <position position="186"/>
    </location>
</feature>
<evidence type="ECO:0000256" key="6">
    <source>
        <dbReference type="PIRSR" id="PIRSR005096-1"/>
    </source>
</evidence>
<keyword evidence="10" id="KW-1185">Reference proteome</keyword>
<dbReference type="InterPro" id="IPR015443">
    <property type="entry name" value="Aldose_1-epimerase"/>
</dbReference>
<reference evidence="9 10" key="1">
    <citation type="submission" date="2016-07" db="EMBL/GenBank/DDBJ databases">
        <title>Complete genome sequence of Bradyrhizobium icense LMTR 13T, a potential inoculant strain isolated from lima bean (Phaseolus lunatus) in Peru.</title>
        <authorList>
            <person name="Ormeno-Orrillo E."/>
            <person name="Duran D."/>
            <person name="Rogel M.A."/>
            <person name="Rey L."/>
            <person name="Imperial J."/>
            <person name="Ruiz-Argueso T."/>
            <person name="Martinez-Romero E."/>
        </authorList>
    </citation>
    <scope>NUCLEOTIDE SEQUENCE [LARGE SCALE GENOMIC DNA]</scope>
    <source>
        <strain evidence="9 10">LMTR 13</strain>
    </source>
</reference>
<dbReference type="PIRSF" id="PIRSF005096">
    <property type="entry name" value="GALM"/>
    <property type="match status" value="1"/>
</dbReference>
<dbReference type="InterPro" id="IPR011013">
    <property type="entry name" value="Gal_mutarotase_sf_dom"/>
</dbReference>
<keyword evidence="4 5" id="KW-0119">Carbohydrate metabolism</keyword>
<dbReference type="CDD" id="cd09019">
    <property type="entry name" value="galactose_mutarotase_like"/>
    <property type="match status" value="1"/>
</dbReference>
<dbReference type="InterPro" id="IPR014718">
    <property type="entry name" value="GH-type_carb-bd"/>
</dbReference>
<keyword evidence="3 5" id="KW-0413">Isomerase</keyword>
<dbReference type="InterPro" id="IPR008183">
    <property type="entry name" value="Aldose_1/G6P_1-epimerase"/>
</dbReference>
<dbReference type="EC" id="5.1.3.3" evidence="5"/>
<evidence type="ECO:0000256" key="5">
    <source>
        <dbReference type="PIRNR" id="PIRNR005096"/>
    </source>
</evidence>
<gene>
    <name evidence="9" type="ORF">LMTR13_13410</name>
</gene>
<dbReference type="GO" id="GO:0006006">
    <property type="term" value="P:glucose metabolic process"/>
    <property type="evidence" value="ECO:0007669"/>
    <property type="project" value="TreeGrafter"/>
</dbReference>
<feature type="active site" description="Proton acceptor" evidence="6">
    <location>
        <position position="325"/>
    </location>
</feature>
<dbReference type="NCBIfam" id="NF008277">
    <property type="entry name" value="PRK11055.1"/>
    <property type="match status" value="1"/>
</dbReference>
<comment type="pathway">
    <text evidence="1 5">Carbohydrate metabolism; hexose metabolism.</text>
</comment>
<organism evidence="9 10">
    <name type="scientific">Bradyrhizobium icense</name>
    <dbReference type="NCBI Taxonomy" id="1274631"/>
    <lineage>
        <taxon>Bacteria</taxon>
        <taxon>Pseudomonadati</taxon>
        <taxon>Pseudomonadota</taxon>
        <taxon>Alphaproteobacteria</taxon>
        <taxon>Hyphomicrobiales</taxon>
        <taxon>Nitrobacteraceae</taxon>
        <taxon>Bradyrhizobium</taxon>
    </lineage>
</organism>
<dbReference type="GO" id="GO:0004034">
    <property type="term" value="F:aldose 1-epimerase activity"/>
    <property type="evidence" value="ECO:0007669"/>
    <property type="project" value="UniProtKB-EC"/>
</dbReference>
<dbReference type="FunFam" id="2.70.98.10:FF:000048">
    <property type="entry name" value="Aldose 1-epimerase"/>
    <property type="match status" value="1"/>
</dbReference>